<dbReference type="GO" id="GO:0003824">
    <property type="term" value="F:catalytic activity"/>
    <property type="evidence" value="ECO:0007669"/>
    <property type="project" value="InterPro"/>
</dbReference>
<dbReference type="InterPro" id="IPR050266">
    <property type="entry name" value="AB_hydrolase_sf"/>
</dbReference>
<dbReference type="OrthoDB" id="5172953at2"/>
<dbReference type="KEGG" id="nbe:Back2_24000"/>
<dbReference type="PANTHER" id="PTHR43798">
    <property type="entry name" value="MONOACYLGLYCEROL LIPASE"/>
    <property type="match status" value="1"/>
</dbReference>
<protein>
    <submittedName>
        <fullName evidence="2">Proline iminopeptidase</fullName>
    </submittedName>
</protein>
<dbReference type="SUPFAM" id="SSF53474">
    <property type="entry name" value="alpha/beta-Hydrolases"/>
    <property type="match status" value="1"/>
</dbReference>
<feature type="domain" description="AB hydrolase-1" evidence="1">
    <location>
        <begin position="39"/>
        <end position="146"/>
    </location>
</feature>
<dbReference type="PRINTS" id="PR00412">
    <property type="entry name" value="EPOXHYDRLASE"/>
</dbReference>
<dbReference type="AlphaFoldDB" id="A0A3G9J0G6"/>
<evidence type="ECO:0000313" key="3">
    <source>
        <dbReference type="Proteomes" id="UP000271573"/>
    </source>
</evidence>
<gene>
    <name evidence="2" type="primary">pip3</name>
    <name evidence="2" type="ORF">Back2_24000</name>
</gene>
<dbReference type="InterPro" id="IPR000073">
    <property type="entry name" value="AB_hydrolase_1"/>
</dbReference>
<accession>A0A3G9J0G6</accession>
<evidence type="ECO:0000259" key="1">
    <source>
        <dbReference type="Pfam" id="PF00561"/>
    </source>
</evidence>
<organism evidence="2 3">
    <name type="scientific">Nocardioides baekrokdamisoli</name>
    <dbReference type="NCBI Taxonomy" id="1804624"/>
    <lineage>
        <taxon>Bacteria</taxon>
        <taxon>Bacillati</taxon>
        <taxon>Actinomycetota</taxon>
        <taxon>Actinomycetes</taxon>
        <taxon>Propionibacteriales</taxon>
        <taxon>Nocardioidaceae</taxon>
        <taxon>Nocardioides</taxon>
    </lineage>
</organism>
<proteinExistence type="predicted"/>
<dbReference type="InterPro" id="IPR029058">
    <property type="entry name" value="AB_hydrolase_fold"/>
</dbReference>
<name>A0A3G9J0G6_9ACTN</name>
<dbReference type="Pfam" id="PF00561">
    <property type="entry name" value="Abhydrolase_1"/>
    <property type="match status" value="1"/>
</dbReference>
<sequence>MSTPRAISESTVAFRDVLSDDGTLLRAWTNDPDGVIDGPTVLLCNGLATSAWAWPALLNTDCGVRVVSWNHRGTSGSDRPSDPNRVGVQYFVEDALSVMDAYGLIKPVIMGWSIGVDTMFELAAIHPERVAGLFAVAGVPGDPFSTTLGPLHLPRPIARLVAQSMARGMWLGGKALSPIASHLAIGPRVIEALSHTGLIFKVPDPELAAVAFREFLANPVEWYFHIALRSSEHNRVSLRRIRVPAMFVAGRWDLIAGSRHMATAAARVPDGTFVQVNASHFVQMEQPELVHRLLQDFLTQVEQKARADR</sequence>
<dbReference type="Proteomes" id="UP000271573">
    <property type="component" value="Chromosome"/>
</dbReference>
<keyword evidence="3" id="KW-1185">Reference proteome</keyword>
<reference evidence="2 3" key="1">
    <citation type="submission" date="2018-11" db="EMBL/GenBank/DDBJ databases">
        <title>Complete genome sequence of Nocardioides baekrokdamisoli strain KCTC 39748.</title>
        <authorList>
            <person name="Kang S.W."/>
            <person name="Lee K.C."/>
            <person name="Kim K.K."/>
            <person name="Kim J.S."/>
            <person name="Kim D.S."/>
            <person name="Ko S.H."/>
            <person name="Yang S.H."/>
            <person name="Shin Y.K."/>
            <person name="Lee J.S."/>
        </authorList>
    </citation>
    <scope>NUCLEOTIDE SEQUENCE [LARGE SCALE GENOMIC DNA]</scope>
    <source>
        <strain evidence="2 3">KCTC 39748</strain>
    </source>
</reference>
<dbReference type="Gene3D" id="3.40.50.1820">
    <property type="entry name" value="alpha/beta hydrolase"/>
    <property type="match status" value="1"/>
</dbReference>
<evidence type="ECO:0000313" key="2">
    <source>
        <dbReference type="EMBL" id="BBH18113.1"/>
    </source>
</evidence>
<dbReference type="EMBL" id="AP019307">
    <property type="protein sequence ID" value="BBH18113.1"/>
    <property type="molecule type" value="Genomic_DNA"/>
</dbReference>
<dbReference type="InterPro" id="IPR000639">
    <property type="entry name" value="Epox_hydrolase-like"/>
</dbReference>
<dbReference type="RefSeq" id="WP_125569462.1">
    <property type="nucleotide sequence ID" value="NZ_AP019307.1"/>
</dbReference>